<comment type="caution">
    <text evidence="1">The sequence shown here is derived from an EMBL/GenBank/DDBJ whole genome shotgun (WGS) entry which is preliminary data.</text>
</comment>
<dbReference type="AlphaFoldDB" id="A0A371E288"/>
<sequence>MEPAANSTQLNSFSSLSLNPSANLAAKTDFRGGKAYNRGGWRGLHRCVKSVGRLIADNNILVAFNATQWQCFVKNKLIGRVFQERKGLYQLSGGSFQNSDSSTFISIKESWHRKLDHPRSRVLDEFLMKTKKTRPQHIGQLNKAMYGLKQALRVFYQMKIPCCEPQQSRGGLCYWRVHWSVGDDHGAIESIPFRDGSRKEKGNRHPTAGIDPRRSLTYVEMQGSCPLRNGSIVGGVLGTGGDLALWAYSTLGSPTMITAPLYSVLCAFSPSGASSAVQQLLFR</sequence>
<dbReference type="Proteomes" id="UP000257109">
    <property type="component" value="Unassembled WGS sequence"/>
</dbReference>
<dbReference type="EMBL" id="QJKJ01017070">
    <property type="protein sequence ID" value="RDX60166.1"/>
    <property type="molecule type" value="Genomic_DNA"/>
</dbReference>
<feature type="non-terminal residue" evidence="1">
    <location>
        <position position="1"/>
    </location>
</feature>
<accession>A0A371E288</accession>
<reference evidence="1" key="1">
    <citation type="submission" date="2018-05" db="EMBL/GenBank/DDBJ databases">
        <title>Draft genome of Mucuna pruriens seed.</title>
        <authorList>
            <person name="Nnadi N.E."/>
            <person name="Vos R."/>
            <person name="Hasami M.H."/>
            <person name="Devisetty U.K."/>
            <person name="Aguiy J.C."/>
        </authorList>
    </citation>
    <scope>NUCLEOTIDE SEQUENCE [LARGE SCALE GENOMIC DNA]</scope>
    <source>
        <strain evidence="1">JCA_2017</strain>
    </source>
</reference>
<gene>
    <name evidence="1" type="ORF">CR513_61716</name>
</gene>
<dbReference type="OrthoDB" id="1432733at2759"/>
<name>A0A371E288_MUCPR</name>
<protein>
    <submittedName>
        <fullName evidence="1">Uncharacterized protein</fullName>
    </submittedName>
</protein>
<evidence type="ECO:0000313" key="1">
    <source>
        <dbReference type="EMBL" id="RDX60166.1"/>
    </source>
</evidence>
<proteinExistence type="predicted"/>
<evidence type="ECO:0000313" key="2">
    <source>
        <dbReference type="Proteomes" id="UP000257109"/>
    </source>
</evidence>
<organism evidence="1 2">
    <name type="scientific">Mucuna pruriens</name>
    <name type="common">Velvet bean</name>
    <name type="synonym">Dolichos pruriens</name>
    <dbReference type="NCBI Taxonomy" id="157652"/>
    <lineage>
        <taxon>Eukaryota</taxon>
        <taxon>Viridiplantae</taxon>
        <taxon>Streptophyta</taxon>
        <taxon>Embryophyta</taxon>
        <taxon>Tracheophyta</taxon>
        <taxon>Spermatophyta</taxon>
        <taxon>Magnoliopsida</taxon>
        <taxon>eudicotyledons</taxon>
        <taxon>Gunneridae</taxon>
        <taxon>Pentapetalae</taxon>
        <taxon>rosids</taxon>
        <taxon>fabids</taxon>
        <taxon>Fabales</taxon>
        <taxon>Fabaceae</taxon>
        <taxon>Papilionoideae</taxon>
        <taxon>50 kb inversion clade</taxon>
        <taxon>NPAAA clade</taxon>
        <taxon>indigoferoid/millettioid clade</taxon>
        <taxon>Phaseoleae</taxon>
        <taxon>Mucuna</taxon>
    </lineage>
</organism>
<keyword evidence="2" id="KW-1185">Reference proteome</keyword>